<dbReference type="InterPro" id="IPR003587">
    <property type="entry name" value="Hint_dom_N"/>
</dbReference>
<dbReference type="InterPro" id="IPR030934">
    <property type="entry name" value="Intein_C"/>
</dbReference>
<evidence type="ECO:0000259" key="1">
    <source>
        <dbReference type="SMART" id="SM00306"/>
    </source>
</evidence>
<proteinExistence type="predicted"/>
<dbReference type="InterPro" id="IPR026834">
    <property type="entry name" value="LHH"/>
</dbReference>
<reference evidence="2 3" key="1">
    <citation type="submission" date="2021-10" db="EMBL/GenBank/DDBJ databases">
        <title>Collection of gut derived symbiotic bacterial strains cultured from healthy donors.</title>
        <authorList>
            <person name="Lin H."/>
            <person name="Littmann E."/>
            <person name="Claire K."/>
            <person name="Pamer E."/>
        </authorList>
    </citation>
    <scope>NUCLEOTIDE SEQUENCE [LARGE SCALE GENOMIC DNA]</scope>
    <source>
        <strain evidence="2 3">MSK.17.68</strain>
    </source>
</reference>
<evidence type="ECO:0000313" key="3">
    <source>
        <dbReference type="Proteomes" id="UP001299409"/>
    </source>
</evidence>
<organism evidence="2 3">
    <name type="scientific">Intestinibacter bartlettii</name>
    <dbReference type="NCBI Taxonomy" id="261299"/>
    <lineage>
        <taxon>Bacteria</taxon>
        <taxon>Bacillati</taxon>
        <taxon>Bacillota</taxon>
        <taxon>Clostridia</taxon>
        <taxon>Peptostreptococcales</taxon>
        <taxon>Peptostreptococcaceae</taxon>
        <taxon>Intestinibacter</taxon>
    </lineage>
</organism>
<dbReference type="PROSITE" id="PS50817">
    <property type="entry name" value="INTEIN_N_TER"/>
    <property type="match status" value="1"/>
</dbReference>
<accession>A0ABS8D129</accession>
<dbReference type="SUPFAM" id="SSF51294">
    <property type="entry name" value="Hedgehog/intein (Hint) domain"/>
    <property type="match status" value="1"/>
</dbReference>
<evidence type="ECO:0000313" key="2">
    <source>
        <dbReference type="EMBL" id="MCB5447429.1"/>
    </source>
</evidence>
<dbReference type="SMART" id="SM00306">
    <property type="entry name" value="HintN"/>
    <property type="match status" value="1"/>
</dbReference>
<name>A0ABS8D129_9FIRM</name>
<dbReference type="InterPro" id="IPR006141">
    <property type="entry name" value="Intein_N"/>
</dbReference>
<dbReference type="Pfam" id="PF14411">
    <property type="entry name" value="LHH"/>
    <property type="match status" value="1"/>
</dbReference>
<comment type="caution">
    <text evidence="2">The sequence shown here is derived from an EMBL/GenBank/DDBJ whole genome shotgun (WGS) entry which is preliminary data.</text>
</comment>
<feature type="domain" description="Hint" evidence="1">
    <location>
        <begin position="4"/>
        <end position="98"/>
    </location>
</feature>
<gene>
    <name evidence="2" type="ORF">LIP50_14605</name>
</gene>
<dbReference type="CDD" id="cd00081">
    <property type="entry name" value="Hint"/>
    <property type="match status" value="1"/>
</dbReference>
<dbReference type="Gene3D" id="2.170.16.10">
    <property type="entry name" value="Hedgehog/Intein (Hint) domain"/>
    <property type="match status" value="1"/>
</dbReference>
<dbReference type="InterPro" id="IPR036844">
    <property type="entry name" value="Hint_dom_sf"/>
</dbReference>
<protein>
    <recommendedName>
        <fullName evidence="1">Hint domain-containing protein</fullName>
    </recommendedName>
</protein>
<keyword evidence="3" id="KW-1185">Reference proteome</keyword>
<sequence>MTKKGCFVEGTLVLTEDGLVPIEDIEVGNYVWAENPDTGDITLKEVLDTFEKKVDTIVTITIDGEKIQTTEAHLFYVENTVWIPASMLQEGDILSLEDGREVPVQSIETNTYNHYVNVYNFEVDDFHTYYVSDVSVLVHNRTPCQKLKRIDTKNKYWNKKAKYDGSTIYQRDDLIDINLIDKRGRTNLQRMKKGIAPLDKDGNSINLHHLIQMNEGTLAEVSASLHSSKTGILHINGNKIQSGINRKEFANYTKRYWRRIAKDFY</sequence>
<dbReference type="RefSeq" id="WP_226924353.1">
    <property type="nucleotide sequence ID" value="NZ_JAJBMB010000026.1"/>
</dbReference>
<dbReference type="PROSITE" id="PS50818">
    <property type="entry name" value="INTEIN_C_TER"/>
    <property type="match status" value="1"/>
</dbReference>
<dbReference type="Proteomes" id="UP001299409">
    <property type="component" value="Unassembled WGS sequence"/>
</dbReference>
<dbReference type="Pfam" id="PF07591">
    <property type="entry name" value="PT-HINT"/>
    <property type="match status" value="1"/>
</dbReference>
<dbReference type="EMBL" id="JAJBMB010000026">
    <property type="protein sequence ID" value="MCB5447429.1"/>
    <property type="molecule type" value="Genomic_DNA"/>
</dbReference>